<keyword evidence="7" id="KW-1185">Reference proteome</keyword>
<proteinExistence type="inferred from homology"/>
<dbReference type="PANTHER" id="PTHR11142:SF5">
    <property type="entry name" value="TRNA PSEUDOURIDINE(38_39) SYNTHASE"/>
    <property type="match status" value="1"/>
</dbReference>
<keyword evidence="3 4" id="KW-0413">Isomerase</keyword>
<dbReference type="SUPFAM" id="SSF55120">
    <property type="entry name" value="Pseudouridine synthase"/>
    <property type="match status" value="1"/>
</dbReference>
<comment type="catalytic activity">
    <reaction evidence="4">
        <text>uridine(38/39/40) in tRNA = pseudouridine(38/39/40) in tRNA</text>
        <dbReference type="Rhea" id="RHEA:22376"/>
        <dbReference type="Rhea" id="RHEA-COMP:10085"/>
        <dbReference type="Rhea" id="RHEA-COMP:10087"/>
        <dbReference type="ChEBI" id="CHEBI:65314"/>
        <dbReference type="ChEBI" id="CHEBI:65315"/>
        <dbReference type="EC" id="5.4.99.12"/>
    </reaction>
</comment>
<dbReference type="RefSeq" id="XP_067525507.1">
    <property type="nucleotide sequence ID" value="XM_067669406.1"/>
</dbReference>
<reference evidence="6 7" key="1">
    <citation type="journal article" date="2009" name="PLoS Genet.">
        <title>Genomic analysis of the basal lineage fungus Rhizopus oryzae reveals a whole-genome duplication.</title>
        <authorList>
            <person name="Ma L.-J."/>
            <person name="Ibrahim A.S."/>
            <person name="Skory C."/>
            <person name="Grabherr M.G."/>
            <person name="Burger G."/>
            <person name="Butler M."/>
            <person name="Elias M."/>
            <person name="Idnurm A."/>
            <person name="Lang B.F."/>
            <person name="Sone T."/>
            <person name="Abe A."/>
            <person name="Calvo S.E."/>
            <person name="Corrochano L.M."/>
            <person name="Engels R."/>
            <person name="Fu J."/>
            <person name="Hansberg W."/>
            <person name="Kim J.-M."/>
            <person name="Kodira C.D."/>
            <person name="Koehrsen M.J."/>
            <person name="Liu B."/>
            <person name="Miranda-Saavedra D."/>
            <person name="O'Leary S."/>
            <person name="Ortiz-Castellanos L."/>
            <person name="Poulter R."/>
            <person name="Rodriguez-Romero J."/>
            <person name="Ruiz-Herrera J."/>
            <person name="Shen Y.-Q."/>
            <person name="Zeng Q."/>
            <person name="Galagan J."/>
            <person name="Birren B.W."/>
            <person name="Cuomo C.A."/>
            <person name="Wickes B.L."/>
        </authorList>
    </citation>
    <scope>NUCLEOTIDE SEQUENCE [LARGE SCALE GENOMIC DNA]</scope>
    <source>
        <strain evidence="7">RA 99-880 / ATCC MYA-4621 / FGSC 9543 / NRRL 43880</strain>
    </source>
</reference>
<organism evidence="6 7">
    <name type="scientific">Rhizopus delemar (strain RA 99-880 / ATCC MYA-4621 / FGSC 9543 / NRRL 43880)</name>
    <name type="common">Mucormycosis agent</name>
    <name type="synonym">Rhizopus arrhizus var. delemar</name>
    <dbReference type="NCBI Taxonomy" id="246409"/>
    <lineage>
        <taxon>Eukaryota</taxon>
        <taxon>Fungi</taxon>
        <taxon>Fungi incertae sedis</taxon>
        <taxon>Mucoromycota</taxon>
        <taxon>Mucoromycotina</taxon>
        <taxon>Mucoromycetes</taxon>
        <taxon>Mucorales</taxon>
        <taxon>Mucorineae</taxon>
        <taxon>Rhizopodaceae</taxon>
        <taxon>Rhizopus</taxon>
    </lineage>
</organism>
<gene>
    <name evidence="6" type="ORF">RO3G_14822</name>
</gene>
<dbReference type="HAMAP" id="MF_00171">
    <property type="entry name" value="TruA"/>
    <property type="match status" value="1"/>
</dbReference>
<dbReference type="EC" id="5.4.99.12" evidence="4"/>
<dbReference type="Pfam" id="PF01416">
    <property type="entry name" value="PseudoU_synth_1"/>
    <property type="match status" value="1"/>
</dbReference>
<dbReference type="GO" id="GO:1990481">
    <property type="term" value="P:mRNA pseudouridine synthesis"/>
    <property type="evidence" value="ECO:0007669"/>
    <property type="project" value="TreeGrafter"/>
</dbReference>
<evidence type="ECO:0000256" key="2">
    <source>
        <dbReference type="ARBA" id="ARBA00022694"/>
    </source>
</evidence>
<keyword evidence="2 4" id="KW-0819">tRNA processing</keyword>
<dbReference type="InParanoid" id="I1CNT1"/>
<dbReference type="EMBL" id="CH476746">
    <property type="protein sequence ID" value="EIE90111.1"/>
    <property type="molecule type" value="Genomic_DNA"/>
</dbReference>
<dbReference type="InterPro" id="IPR020097">
    <property type="entry name" value="PsdUridine_synth_TruA_a/b_dom"/>
</dbReference>
<accession>I1CNT1</accession>
<evidence type="ECO:0000313" key="7">
    <source>
        <dbReference type="Proteomes" id="UP000009138"/>
    </source>
</evidence>
<evidence type="ECO:0000259" key="5">
    <source>
        <dbReference type="Pfam" id="PF01416"/>
    </source>
</evidence>
<dbReference type="Gene3D" id="3.30.70.660">
    <property type="entry name" value="Pseudouridine synthase I, catalytic domain, C-terminal subdomain"/>
    <property type="match status" value="1"/>
</dbReference>
<evidence type="ECO:0000256" key="4">
    <source>
        <dbReference type="RuleBase" id="RU003792"/>
    </source>
</evidence>
<dbReference type="GO" id="GO:0005634">
    <property type="term" value="C:nucleus"/>
    <property type="evidence" value="ECO:0007669"/>
    <property type="project" value="TreeGrafter"/>
</dbReference>
<dbReference type="PANTHER" id="PTHR11142">
    <property type="entry name" value="PSEUDOURIDYLATE SYNTHASE"/>
    <property type="match status" value="1"/>
</dbReference>
<dbReference type="InterPro" id="IPR001406">
    <property type="entry name" value="PsdUridine_synth_TruA"/>
</dbReference>
<dbReference type="AlphaFoldDB" id="I1CNT1"/>
<dbReference type="STRING" id="246409.I1CNT1"/>
<dbReference type="InterPro" id="IPR020094">
    <property type="entry name" value="TruA/RsuA/RluB/E/F_N"/>
</dbReference>
<evidence type="ECO:0000256" key="3">
    <source>
        <dbReference type="ARBA" id="ARBA00023235"/>
    </source>
</evidence>
<evidence type="ECO:0000256" key="1">
    <source>
        <dbReference type="ARBA" id="ARBA00009375"/>
    </source>
</evidence>
<dbReference type="NCBIfam" id="TIGR00071">
    <property type="entry name" value="hisT_truA"/>
    <property type="match status" value="1"/>
</dbReference>
<dbReference type="GO" id="GO:0003723">
    <property type="term" value="F:RNA binding"/>
    <property type="evidence" value="ECO:0007669"/>
    <property type="project" value="InterPro"/>
</dbReference>
<dbReference type="Proteomes" id="UP000009138">
    <property type="component" value="Unassembled WGS sequence"/>
</dbReference>
<evidence type="ECO:0000313" key="6">
    <source>
        <dbReference type="EMBL" id="EIE90111.1"/>
    </source>
</evidence>
<dbReference type="GeneID" id="93621787"/>
<dbReference type="VEuPathDB" id="FungiDB:RO3G_14822"/>
<dbReference type="InterPro" id="IPR020095">
    <property type="entry name" value="PsdUridine_synth_TruA_C"/>
</dbReference>
<dbReference type="InterPro" id="IPR020103">
    <property type="entry name" value="PsdUridine_synth_cat_dom_sf"/>
</dbReference>
<comment type="similarity">
    <text evidence="1 4">Belongs to the tRNA pseudouridine synthase TruA family.</text>
</comment>
<dbReference type="GO" id="GO:0031119">
    <property type="term" value="P:tRNA pseudouridine synthesis"/>
    <property type="evidence" value="ECO:0007669"/>
    <property type="project" value="TreeGrafter"/>
</dbReference>
<dbReference type="FunCoup" id="I1CNT1">
    <property type="interactions" value="592"/>
</dbReference>
<name>I1CNT1_RHIO9</name>
<dbReference type="eggNOG" id="KOG2554">
    <property type="taxonomic scope" value="Eukaryota"/>
</dbReference>
<dbReference type="GO" id="GO:0160147">
    <property type="term" value="F:tRNA pseudouridine(38-40) synthase activity"/>
    <property type="evidence" value="ECO:0007669"/>
    <property type="project" value="UniProtKB-EC"/>
</dbReference>
<dbReference type="Gene3D" id="3.30.70.580">
    <property type="entry name" value="Pseudouridine synthase I, catalytic domain, N-terminal subdomain"/>
    <property type="match status" value="1"/>
</dbReference>
<dbReference type="OrthoDB" id="25767at2759"/>
<feature type="domain" description="Pseudouridine synthase I TruA alpha/beta" evidence="5">
    <location>
        <begin position="214"/>
        <end position="319"/>
    </location>
</feature>
<sequence>MKLGYGNYITAHWLSSFTSVLTRNPRLFTKYDQLTRPQLIKRIEQLEHELNQQSPAVKDKSRRPFDISQYGQRRIALKVAYLGWNYCGFAHLKEKNIPTVEGEIFKALQKCSLITSPEECNYSRGGRTDKGVSGLGQVIALDVRSTQRKLIKEHGDDRDLPYINMINSFLPEDIRILAWAPVATTFNARFDCLSRTYKYFFKKEGQDIERMREAASYMIGSHDFRNFCLLDAARNLQHYTREIISFEINPVEQDFYEVKLKGTGFLWHQVRYIMSVLFLVGQRLEHPAIIQDLLNIDKIPARPDYPLASGIPLMLYDCEIQNIKWIYDISKNSQSSSVQPRLTAPVVTHSHFSQLWDSNAIKGLLYKECMKSVEQIPIVSNNETVSILDYMEQTNDGWSKILLGEGKYINTTKYRRLLERPLSETDAVKKEKYRLKQLKKSIEK</sequence>
<protein>
    <recommendedName>
        <fullName evidence="4">tRNA pseudouridine synthase</fullName>
        <ecNumber evidence="4">5.4.99.12</ecNumber>
    </recommendedName>
</protein>
<dbReference type="GO" id="GO:0005737">
    <property type="term" value="C:cytoplasm"/>
    <property type="evidence" value="ECO:0007669"/>
    <property type="project" value="TreeGrafter"/>
</dbReference>
<dbReference type="OMA" id="ERMENSN"/>